<name>A0ACB7X1N5_9ERIC</name>
<sequence length="218" mass="25054">MWLLTEGFVERVGEWWNNYSVIGKPSFVLAKKLKMLKEDLRKWNIEIFGRLEFQKGKVVDVISHWDLEEQVRDLSEEEKLLRDNAKEEFGEDLLVKEEEISVGIANFYESLFREEVIWRPRVDDPTQVGYLRCVLLCFEAASGLKVNLGKSEMIPVGAVDDINGLAQLLGCKVARLPALYLGLPLGSSFKSTAVWDSVVVRFQKLIGRVEALLYFIRR</sequence>
<protein>
    <submittedName>
        <fullName evidence="1">Uncharacterized protein</fullName>
    </submittedName>
</protein>
<evidence type="ECO:0000313" key="2">
    <source>
        <dbReference type="Proteomes" id="UP000828048"/>
    </source>
</evidence>
<dbReference type="EMBL" id="CM037152">
    <property type="protein sequence ID" value="KAH7834405.1"/>
    <property type="molecule type" value="Genomic_DNA"/>
</dbReference>
<dbReference type="Proteomes" id="UP000828048">
    <property type="component" value="Chromosome 2"/>
</dbReference>
<accession>A0ACB7X1N5</accession>
<reference evidence="1 2" key="1">
    <citation type="journal article" date="2021" name="Hortic Res">
        <title>High-quality reference genome and annotation aids understanding of berry development for evergreen blueberry (Vaccinium darrowii).</title>
        <authorList>
            <person name="Yu J."/>
            <person name="Hulse-Kemp A.M."/>
            <person name="Babiker E."/>
            <person name="Staton M."/>
        </authorList>
    </citation>
    <scope>NUCLEOTIDE SEQUENCE [LARGE SCALE GENOMIC DNA]</scope>
    <source>
        <strain evidence="2">cv. NJ 8807/NJ 8810</strain>
        <tissue evidence="1">Young leaf</tissue>
    </source>
</reference>
<proteinExistence type="predicted"/>
<gene>
    <name evidence="1" type="ORF">Vadar_015625</name>
</gene>
<keyword evidence="2" id="KW-1185">Reference proteome</keyword>
<organism evidence="1 2">
    <name type="scientific">Vaccinium darrowii</name>
    <dbReference type="NCBI Taxonomy" id="229202"/>
    <lineage>
        <taxon>Eukaryota</taxon>
        <taxon>Viridiplantae</taxon>
        <taxon>Streptophyta</taxon>
        <taxon>Embryophyta</taxon>
        <taxon>Tracheophyta</taxon>
        <taxon>Spermatophyta</taxon>
        <taxon>Magnoliopsida</taxon>
        <taxon>eudicotyledons</taxon>
        <taxon>Gunneridae</taxon>
        <taxon>Pentapetalae</taxon>
        <taxon>asterids</taxon>
        <taxon>Ericales</taxon>
        <taxon>Ericaceae</taxon>
        <taxon>Vaccinioideae</taxon>
        <taxon>Vaccinieae</taxon>
        <taxon>Vaccinium</taxon>
    </lineage>
</organism>
<evidence type="ECO:0000313" key="1">
    <source>
        <dbReference type="EMBL" id="KAH7834405.1"/>
    </source>
</evidence>
<comment type="caution">
    <text evidence="1">The sequence shown here is derived from an EMBL/GenBank/DDBJ whole genome shotgun (WGS) entry which is preliminary data.</text>
</comment>